<proteinExistence type="predicted"/>
<dbReference type="CTD" id="78774692"/>
<sequence>MRIQRFCHNIHQILRLRLKFVSLRFRSHPSLLWGVACRNWSKVGGACQVESGGGTPDPSGQNSGHLDKFLEFRTENDEISFISSLAFSWLFVEIDREHSHDCSVTMTTCHCSVDELQSLRSLMPDSLTANRCDSAIVRTSYR</sequence>
<dbReference type="AlphaFoldDB" id="A0A6A5GY23"/>
<organism evidence="1 2">
    <name type="scientific">Caenorhabditis remanei</name>
    <name type="common">Caenorhabditis vulgaris</name>
    <dbReference type="NCBI Taxonomy" id="31234"/>
    <lineage>
        <taxon>Eukaryota</taxon>
        <taxon>Metazoa</taxon>
        <taxon>Ecdysozoa</taxon>
        <taxon>Nematoda</taxon>
        <taxon>Chromadorea</taxon>
        <taxon>Rhabditida</taxon>
        <taxon>Rhabditina</taxon>
        <taxon>Rhabditomorpha</taxon>
        <taxon>Rhabditoidea</taxon>
        <taxon>Rhabditidae</taxon>
        <taxon>Peloderinae</taxon>
        <taxon>Caenorhabditis</taxon>
    </lineage>
</organism>
<reference evidence="1 2" key="1">
    <citation type="submission" date="2019-12" db="EMBL/GenBank/DDBJ databases">
        <title>Chromosome-level assembly of the Caenorhabditis remanei genome.</title>
        <authorList>
            <person name="Teterina A.A."/>
            <person name="Willis J.H."/>
            <person name="Phillips P.C."/>
        </authorList>
    </citation>
    <scope>NUCLEOTIDE SEQUENCE [LARGE SCALE GENOMIC DNA]</scope>
    <source>
        <strain evidence="1 2">PX506</strain>
        <tissue evidence="1">Whole organism</tissue>
    </source>
</reference>
<accession>A0A6A5GY23</accession>
<dbReference type="Proteomes" id="UP000483820">
    <property type="component" value="Chromosome III"/>
</dbReference>
<dbReference type="KEGG" id="crq:GCK72_008627"/>
<dbReference type="EMBL" id="WUAV01000003">
    <property type="protein sequence ID" value="KAF1760378.1"/>
    <property type="molecule type" value="Genomic_DNA"/>
</dbReference>
<dbReference type="RefSeq" id="XP_053586506.1">
    <property type="nucleotide sequence ID" value="XM_053726929.1"/>
</dbReference>
<name>A0A6A5GY23_CAERE</name>
<gene>
    <name evidence="1" type="ORF">GCK72_008627</name>
</gene>
<dbReference type="GeneID" id="78774692"/>
<comment type="caution">
    <text evidence="1">The sequence shown here is derived from an EMBL/GenBank/DDBJ whole genome shotgun (WGS) entry which is preliminary data.</text>
</comment>
<protein>
    <submittedName>
        <fullName evidence="1">Uncharacterized protein</fullName>
    </submittedName>
</protein>
<evidence type="ECO:0000313" key="2">
    <source>
        <dbReference type="Proteomes" id="UP000483820"/>
    </source>
</evidence>
<evidence type="ECO:0000313" key="1">
    <source>
        <dbReference type="EMBL" id="KAF1760378.1"/>
    </source>
</evidence>